<dbReference type="EMBL" id="VHSG01000005">
    <property type="protein sequence ID" value="TQV84650.1"/>
    <property type="molecule type" value="Genomic_DNA"/>
</dbReference>
<dbReference type="GO" id="GO:0044718">
    <property type="term" value="P:siderophore transmembrane transport"/>
    <property type="evidence" value="ECO:0007669"/>
    <property type="project" value="TreeGrafter"/>
</dbReference>
<accession>A0A545U5A7</accession>
<evidence type="ECO:0000256" key="12">
    <source>
        <dbReference type="SAM" id="SignalP"/>
    </source>
</evidence>
<keyword evidence="7 11" id="KW-0798">TonB box</keyword>
<evidence type="ECO:0000256" key="1">
    <source>
        <dbReference type="ARBA" id="ARBA00004571"/>
    </source>
</evidence>
<evidence type="ECO:0000256" key="6">
    <source>
        <dbReference type="ARBA" id="ARBA00022729"/>
    </source>
</evidence>
<keyword evidence="16" id="KW-1185">Reference proteome</keyword>
<dbReference type="Gene3D" id="2.40.170.20">
    <property type="entry name" value="TonB-dependent receptor, beta-barrel domain"/>
    <property type="match status" value="1"/>
</dbReference>
<evidence type="ECO:0000256" key="4">
    <source>
        <dbReference type="ARBA" id="ARBA00022452"/>
    </source>
</evidence>
<dbReference type="InterPro" id="IPR006311">
    <property type="entry name" value="TAT_signal"/>
</dbReference>
<evidence type="ECO:0000256" key="3">
    <source>
        <dbReference type="ARBA" id="ARBA00022448"/>
    </source>
</evidence>
<dbReference type="PANTHER" id="PTHR30069:SF29">
    <property type="entry name" value="HEMOGLOBIN AND HEMOGLOBIN-HAPTOGLOBIN-BINDING PROTEIN 1-RELATED"/>
    <property type="match status" value="1"/>
</dbReference>
<dbReference type="SUPFAM" id="SSF56935">
    <property type="entry name" value="Porins"/>
    <property type="match status" value="1"/>
</dbReference>
<evidence type="ECO:0000256" key="2">
    <source>
        <dbReference type="ARBA" id="ARBA00008143"/>
    </source>
</evidence>
<evidence type="ECO:0000256" key="5">
    <source>
        <dbReference type="ARBA" id="ARBA00022692"/>
    </source>
</evidence>
<evidence type="ECO:0008006" key="17">
    <source>
        <dbReference type="Google" id="ProtNLM"/>
    </source>
</evidence>
<dbReference type="InterPro" id="IPR036942">
    <property type="entry name" value="Beta-barrel_TonB_sf"/>
</dbReference>
<evidence type="ECO:0000313" key="16">
    <source>
        <dbReference type="Proteomes" id="UP000319732"/>
    </source>
</evidence>
<evidence type="ECO:0000259" key="14">
    <source>
        <dbReference type="Pfam" id="PF07715"/>
    </source>
</evidence>
<evidence type="ECO:0000259" key="13">
    <source>
        <dbReference type="Pfam" id="PF00593"/>
    </source>
</evidence>
<dbReference type="PROSITE" id="PS51318">
    <property type="entry name" value="TAT"/>
    <property type="match status" value="1"/>
</dbReference>
<dbReference type="GO" id="GO:0009279">
    <property type="term" value="C:cell outer membrane"/>
    <property type="evidence" value="ECO:0007669"/>
    <property type="project" value="UniProtKB-SubCell"/>
</dbReference>
<dbReference type="Gene3D" id="2.170.130.10">
    <property type="entry name" value="TonB-dependent receptor, plug domain"/>
    <property type="match status" value="1"/>
</dbReference>
<dbReference type="InterPro" id="IPR039426">
    <property type="entry name" value="TonB-dep_rcpt-like"/>
</dbReference>
<dbReference type="Pfam" id="PF07715">
    <property type="entry name" value="Plug"/>
    <property type="match status" value="1"/>
</dbReference>
<evidence type="ECO:0000256" key="7">
    <source>
        <dbReference type="ARBA" id="ARBA00023077"/>
    </source>
</evidence>
<dbReference type="OrthoDB" id="9145970at2"/>
<keyword evidence="9" id="KW-0675">Receptor</keyword>
<evidence type="ECO:0000256" key="9">
    <source>
        <dbReference type="ARBA" id="ARBA00023170"/>
    </source>
</evidence>
<reference evidence="15 16" key="1">
    <citation type="submission" date="2019-06" db="EMBL/GenBank/DDBJ databases">
        <title>Whole genome sequence for Cellvibrionaceae sp. R142.</title>
        <authorList>
            <person name="Wang G."/>
        </authorList>
    </citation>
    <scope>NUCLEOTIDE SEQUENCE [LARGE SCALE GENOMIC DNA]</scope>
    <source>
        <strain evidence="15 16">R142</strain>
    </source>
</reference>
<evidence type="ECO:0000256" key="10">
    <source>
        <dbReference type="ARBA" id="ARBA00023237"/>
    </source>
</evidence>
<feature type="domain" description="TonB-dependent receptor plug" evidence="14">
    <location>
        <begin position="66"/>
        <end position="146"/>
    </location>
</feature>
<keyword evidence="6 12" id="KW-0732">Signal</keyword>
<feature type="signal peptide" evidence="12">
    <location>
        <begin position="1"/>
        <end position="28"/>
    </location>
</feature>
<dbReference type="PANTHER" id="PTHR30069">
    <property type="entry name" value="TONB-DEPENDENT OUTER MEMBRANE RECEPTOR"/>
    <property type="match status" value="1"/>
</dbReference>
<keyword evidence="8 11" id="KW-0472">Membrane</keyword>
<evidence type="ECO:0000256" key="8">
    <source>
        <dbReference type="ARBA" id="ARBA00023136"/>
    </source>
</evidence>
<dbReference type="InterPro" id="IPR037066">
    <property type="entry name" value="Plug_dom_sf"/>
</dbReference>
<evidence type="ECO:0000313" key="15">
    <source>
        <dbReference type="EMBL" id="TQV84650.1"/>
    </source>
</evidence>
<sequence>MNQNSRRTALSCAGLLLSLSGGSLPVAAGATAPQLEEIIVTAVETTADASLMAPDAASLLATPGDVNDPLKALLALPGITFGGGDLDAPVVRGSGPADNLFLIDGIPVENLFHELSDSIVSPNVIRTFDLHAAAFAPRYGNVTGGVIDIGLRDPSASERHLKLDLGQLKSGLLLETPVTDSVAVYGSYRRNLAHLFLEEFERGNDALVFRMPRSDDYSGRLIWRGNHTALTLTALGAWDRTEEVARESNLSAVLGEEETRQLDARAVGFRSQLSEHTELAVTLSHSDIDTHRRQVNGSFIRRQAQVLALRSELSHTAGRHQLAAGVNLARGDNRLDFRGSVPLCDRLEQNCGGVFAAVPARFDATLRNTELYAGDRIAISDRLHLGLGLHAAEDHFLDQRFIEPRADVFYRATHQWELYARAGQHHVAPQPQELLILNLLADRQQSERSTQALIGQRWDRADGWRLQTEIWFKDFERTELIGTGLQRAFEGETYGLDILLARPIGSRFYGWAALSFSDGSVSDRSRGLEVDNRFAPPVSATVAATYAFDHGWKLGAKYRFQSGDPFTPLAGMTADPDTGAPLPLFGEPFSERLGDYSRLDIRVEKTSQYGFGEVLYYVDILNVVDRENAARRRYPLRGAGTVLADDEEGIPFFVAVGINFSFQGL</sequence>
<dbReference type="GO" id="GO:0015344">
    <property type="term" value="F:siderophore uptake transmembrane transporter activity"/>
    <property type="evidence" value="ECO:0007669"/>
    <property type="project" value="TreeGrafter"/>
</dbReference>
<comment type="similarity">
    <text evidence="2">Belongs to the TonB-dependent receptor family. Hemoglobin/haptoglobin binding protein subfamily.</text>
</comment>
<keyword evidence="3" id="KW-0813">Transport</keyword>
<feature type="chain" id="PRO_5022197142" description="TonB-dependent receptor" evidence="12">
    <location>
        <begin position="29"/>
        <end position="665"/>
    </location>
</feature>
<gene>
    <name evidence="15" type="ORF">FKG94_03770</name>
</gene>
<dbReference type="InterPro" id="IPR012910">
    <property type="entry name" value="Plug_dom"/>
</dbReference>
<dbReference type="Proteomes" id="UP000319732">
    <property type="component" value="Unassembled WGS sequence"/>
</dbReference>
<name>A0A545U5A7_9GAMM</name>
<protein>
    <recommendedName>
        <fullName evidence="17">TonB-dependent receptor</fullName>
    </recommendedName>
</protein>
<evidence type="ECO:0000256" key="11">
    <source>
        <dbReference type="RuleBase" id="RU003357"/>
    </source>
</evidence>
<feature type="domain" description="TonB-dependent receptor-like beta-barrel" evidence="13">
    <location>
        <begin position="271"/>
        <end position="603"/>
    </location>
</feature>
<dbReference type="AlphaFoldDB" id="A0A545U5A7"/>
<organism evidence="15 16">
    <name type="scientific">Exilibacterium tricleocarpae</name>
    <dbReference type="NCBI Taxonomy" id="2591008"/>
    <lineage>
        <taxon>Bacteria</taxon>
        <taxon>Pseudomonadati</taxon>
        <taxon>Pseudomonadota</taxon>
        <taxon>Gammaproteobacteria</taxon>
        <taxon>Cellvibrionales</taxon>
        <taxon>Cellvibrionaceae</taxon>
        <taxon>Exilibacterium</taxon>
    </lineage>
</organism>
<keyword evidence="4" id="KW-1134">Transmembrane beta strand</keyword>
<keyword evidence="5" id="KW-0812">Transmembrane</keyword>
<comment type="subcellular location">
    <subcellularLocation>
        <location evidence="1">Cell outer membrane</location>
        <topology evidence="1">Multi-pass membrane protein</topology>
    </subcellularLocation>
</comment>
<dbReference type="RefSeq" id="WP_142902856.1">
    <property type="nucleotide sequence ID" value="NZ_ML660088.1"/>
</dbReference>
<comment type="caution">
    <text evidence="15">The sequence shown here is derived from an EMBL/GenBank/DDBJ whole genome shotgun (WGS) entry which is preliminary data.</text>
</comment>
<keyword evidence="10" id="KW-0998">Cell outer membrane</keyword>
<dbReference type="Pfam" id="PF00593">
    <property type="entry name" value="TonB_dep_Rec_b-barrel"/>
    <property type="match status" value="1"/>
</dbReference>
<dbReference type="InterPro" id="IPR000531">
    <property type="entry name" value="Beta-barrel_TonB"/>
</dbReference>
<proteinExistence type="inferred from homology"/>